<evidence type="ECO:0000256" key="3">
    <source>
        <dbReference type="ARBA" id="ARBA00023014"/>
    </source>
</evidence>
<dbReference type="Pfam" id="PF04055">
    <property type="entry name" value="Radical_SAM"/>
    <property type="match status" value="1"/>
</dbReference>
<dbReference type="InterPro" id="IPR040086">
    <property type="entry name" value="MJ0683-like"/>
</dbReference>
<dbReference type="InterPro" id="IPR007197">
    <property type="entry name" value="rSAM"/>
</dbReference>
<name>A0A3E3EA07_9FIRM</name>
<dbReference type="CDD" id="cd01335">
    <property type="entry name" value="Radical_SAM"/>
    <property type="match status" value="1"/>
</dbReference>
<organism evidence="5 6">
    <name type="scientific">Thomasclavelia ramosa</name>
    <dbReference type="NCBI Taxonomy" id="1547"/>
    <lineage>
        <taxon>Bacteria</taxon>
        <taxon>Bacillati</taxon>
        <taxon>Bacillota</taxon>
        <taxon>Erysipelotrichia</taxon>
        <taxon>Erysipelotrichales</taxon>
        <taxon>Coprobacillaceae</taxon>
        <taxon>Thomasclavelia</taxon>
    </lineage>
</organism>
<dbReference type="GO" id="GO:0046872">
    <property type="term" value="F:metal ion binding"/>
    <property type="evidence" value="ECO:0007669"/>
    <property type="project" value="UniProtKB-KW"/>
</dbReference>
<dbReference type="Gene3D" id="3.80.30.30">
    <property type="match status" value="1"/>
</dbReference>
<dbReference type="Proteomes" id="UP000261032">
    <property type="component" value="Unassembled WGS sequence"/>
</dbReference>
<protein>
    <submittedName>
        <fullName evidence="5">Radical SAM protein</fullName>
    </submittedName>
</protein>
<feature type="domain" description="Radical SAM core" evidence="4">
    <location>
        <begin position="29"/>
        <end position="196"/>
    </location>
</feature>
<dbReference type="RefSeq" id="WP_117582430.1">
    <property type="nucleotide sequence ID" value="NZ_QUSL01000033.1"/>
</dbReference>
<evidence type="ECO:0000256" key="1">
    <source>
        <dbReference type="ARBA" id="ARBA00022723"/>
    </source>
</evidence>
<keyword evidence="2" id="KW-0408">Iron</keyword>
<evidence type="ECO:0000313" key="6">
    <source>
        <dbReference type="Proteomes" id="UP000261032"/>
    </source>
</evidence>
<dbReference type="GO" id="GO:0003824">
    <property type="term" value="F:catalytic activity"/>
    <property type="evidence" value="ECO:0007669"/>
    <property type="project" value="InterPro"/>
</dbReference>
<dbReference type="AlphaFoldDB" id="A0A3E3EA07"/>
<dbReference type="GO" id="GO:0051536">
    <property type="term" value="F:iron-sulfur cluster binding"/>
    <property type="evidence" value="ECO:0007669"/>
    <property type="project" value="UniProtKB-KW"/>
</dbReference>
<dbReference type="SFLD" id="SFLDS00029">
    <property type="entry name" value="Radical_SAM"/>
    <property type="match status" value="1"/>
</dbReference>
<dbReference type="SFLD" id="SFLDG01084">
    <property type="entry name" value="Uncharacterised_Radical_SAM_Su"/>
    <property type="match status" value="1"/>
</dbReference>
<dbReference type="PANTHER" id="PTHR43432">
    <property type="entry name" value="SLR0285 PROTEIN"/>
    <property type="match status" value="1"/>
</dbReference>
<sequence length="297" mass="34589">MKIPEIKAKTIIQNKADKNHFWFGFDYNMNLYQGCHHGCIYCDSRSDCYQISNFDQIKVKHNVLTLLSKELCSKKRKGVIAIGAMSDPYNHYEQQLKITHQALKIIKQTNFGVMITTKSHTLINDLGLIKQINDKQSVLICMTITCGDDSLAKLIEPNVSISSKRFETIKQLRQHNIYAGVLMTPILPFINDTPENIREIIYRAHLANASFVYPMFGVTLRDHQRDYFYTQLDHLFPGCKERYIKQFGNTYLCNSPRLYELKNIFIEECHKYNIIYKMEDIINGYKQTASSEQLSLF</sequence>
<keyword evidence="1" id="KW-0479">Metal-binding</keyword>
<evidence type="ECO:0000313" key="5">
    <source>
        <dbReference type="EMBL" id="RGD79908.1"/>
    </source>
</evidence>
<dbReference type="EMBL" id="QUSL01000033">
    <property type="protein sequence ID" value="RGD79908.1"/>
    <property type="molecule type" value="Genomic_DNA"/>
</dbReference>
<dbReference type="InterPro" id="IPR058240">
    <property type="entry name" value="rSAM_sf"/>
</dbReference>
<gene>
    <name evidence="5" type="ORF">DXB93_15640</name>
</gene>
<dbReference type="PANTHER" id="PTHR43432:SF5">
    <property type="entry name" value="ELP3_MIAA_NIFB-LIKE RADICAL SAM CORE DOMAIN-CONTAINING PROTEIN"/>
    <property type="match status" value="1"/>
</dbReference>
<proteinExistence type="predicted"/>
<accession>A0A3E3EA07</accession>
<dbReference type="SUPFAM" id="SSF102114">
    <property type="entry name" value="Radical SAM enzymes"/>
    <property type="match status" value="1"/>
</dbReference>
<keyword evidence="3" id="KW-0411">Iron-sulfur</keyword>
<reference evidence="5 6" key="1">
    <citation type="submission" date="2018-08" db="EMBL/GenBank/DDBJ databases">
        <title>A genome reference for cultivated species of the human gut microbiota.</title>
        <authorList>
            <person name="Zou Y."/>
            <person name="Xue W."/>
            <person name="Luo G."/>
        </authorList>
    </citation>
    <scope>NUCLEOTIDE SEQUENCE [LARGE SCALE GENOMIC DNA]</scope>
    <source>
        <strain evidence="5 6">OM06-4</strain>
    </source>
</reference>
<evidence type="ECO:0000256" key="2">
    <source>
        <dbReference type="ARBA" id="ARBA00023004"/>
    </source>
</evidence>
<comment type="caution">
    <text evidence="5">The sequence shown here is derived from an EMBL/GenBank/DDBJ whole genome shotgun (WGS) entry which is preliminary data.</text>
</comment>
<evidence type="ECO:0000259" key="4">
    <source>
        <dbReference type="Pfam" id="PF04055"/>
    </source>
</evidence>